<protein>
    <submittedName>
        <fullName evidence="7">GTPase IMAP family member 4</fullName>
    </submittedName>
    <submittedName>
        <fullName evidence="6">GTPase IMAP family member 7</fullName>
    </submittedName>
</protein>
<dbReference type="CDD" id="cd01852">
    <property type="entry name" value="AIG1"/>
    <property type="match status" value="1"/>
</dbReference>
<dbReference type="SUPFAM" id="SSF52540">
    <property type="entry name" value="P-loop containing nucleoside triphosphate hydrolases"/>
    <property type="match status" value="1"/>
</dbReference>
<accession>A0A147B4V5</accession>
<keyword evidence="8" id="KW-1185">Reference proteome</keyword>
<dbReference type="GeneTree" id="ENSGT01120000271858"/>
<feature type="domain" description="AIG1-type G" evidence="5">
    <location>
        <begin position="19"/>
        <end position="217"/>
    </location>
</feature>
<proteinExistence type="inferred from homology"/>
<sequence length="265" mass="30061">MSAVNYAGSKKKKKKKSSDDTLRIVMLGKTGGGKSASGNTILGKNVFQSQACPTSWTLDCKCVDGEVLGRNVRVVDTPGLFDTNFHEKNVAKKIETCLSMSAPGPHVFLVVLKLGRFTKEEEDTMKAVMNMFGSEAARFSLLLFTHGDRLKKQTIEQFISKSSALEEFVMAFSNRYHVFNNEVQNEEQVRQMLEKIDGMIQENGGRHYTKKLLKRAKRASKKRERRTLKALKKEEVQRRNTLETELDQEMKAMGRTKKADKCRVQ</sequence>
<dbReference type="InterPro" id="IPR027417">
    <property type="entry name" value="P-loop_NTPase"/>
</dbReference>
<evidence type="ECO:0000256" key="2">
    <source>
        <dbReference type="ARBA" id="ARBA00022741"/>
    </source>
</evidence>
<dbReference type="PANTHER" id="PTHR10903">
    <property type="entry name" value="GTPASE, IMAP FAMILY MEMBER-RELATED"/>
    <property type="match status" value="1"/>
</dbReference>
<keyword evidence="2" id="KW-0547">Nucleotide-binding</keyword>
<reference evidence="7" key="2">
    <citation type="submission" date="2025-05" db="UniProtKB">
        <authorList>
            <consortium name="Ensembl"/>
        </authorList>
    </citation>
    <scope>IDENTIFICATION</scope>
</reference>
<dbReference type="PROSITE" id="PS51720">
    <property type="entry name" value="G_AIG1"/>
    <property type="match status" value="1"/>
</dbReference>
<evidence type="ECO:0000313" key="6">
    <source>
        <dbReference type="EMBL" id="JAR85820.1"/>
    </source>
</evidence>
<dbReference type="Pfam" id="PF04548">
    <property type="entry name" value="AIG1"/>
    <property type="match status" value="1"/>
</dbReference>
<evidence type="ECO:0000256" key="4">
    <source>
        <dbReference type="SAM" id="MobiDB-lite"/>
    </source>
</evidence>
<evidence type="ECO:0000313" key="8">
    <source>
        <dbReference type="Proteomes" id="UP000265000"/>
    </source>
</evidence>
<dbReference type="InterPro" id="IPR006703">
    <property type="entry name" value="G_AIG1"/>
</dbReference>
<evidence type="ECO:0000256" key="1">
    <source>
        <dbReference type="ARBA" id="ARBA00008535"/>
    </source>
</evidence>
<organism evidence="6">
    <name type="scientific">Fundulus heteroclitus</name>
    <name type="common">Killifish</name>
    <name type="synonym">Mummichog</name>
    <dbReference type="NCBI Taxonomy" id="8078"/>
    <lineage>
        <taxon>Eukaryota</taxon>
        <taxon>Metazoa</taxon>
        <taxon>Chordata</taxon>
        <taxon>Craniata</taxon>
        <taxon>Vertebrata</taxon>
        <taxon>Euteleostomi</taxon>
        <taxon>Actinopterygii</taxon>
        <taxon>Neopterygii</taxon>
        <taxon>Teleostei</taxon>
        <taxon>Neoteleostei</taxon>
        <taxon>Acanthomorphata</taxon>
        <taxon>Ovalentaria</taxon>
        <taxon>Atherinomorphae</taxon>
        <taxon>Cyprinodontiformes</taxon>
        <taxon>Fundulidae</taxon>
        <taxon>Fundulus</taxon>
    </lineage>
</organism>
<evidence type="ECO:0000259" key="5">
    <source>
        <dbReference type="PROSITE" id="PS51720"/>
    </source>
</evidence>
<reference evidence="6" key="1">
    <citation type="submission" date="2015-01" db="EMBL/GenBank/DDBJ databases">
        <title>EvidentialGene: Evidence-directed Construction of Complete mRNA Transcriptomes without Genomes.</title>
        <authorList>
            <person name="Gilbert D.G."/>
        </authorList>
    </citation>
    <scope>NUCLEOTIDE SEQUENCE</scope>
</reference>
<feature type="region of interest" description="Disordered" evidence="4">
    <location>
        <begin position="245"/>
        <end position="265"/>
    </location>
</feature>
<dbReference type="Proteomes" id="UP000265000">
    <property type="component" value="Unplaced"/>
</dbReference>
<dbReference type="STRING" id="8078.ENSFHEP00000030081"/>
<comment type="similarity">
    <text evidence="1">Belongs to the TRAFAC class TrmE-Era-EngA-EngB-Septin-like GTPase superfamily. AIG1/Toc34/Toc159-like paraseptin GTPase family. IAN subfamily.</text>
</comment>
<dbReference type="GeneID" id="105917917"/>
<dbReference type="AlphaFoldDB" id="A0A147B4V5"/>
<dbReference type="InterPro" id="IPR045058">
    <property type="entry name" value="GIMA/IAN/Toc"/>
</dbReference>
<dbReference type="Ensembl" id="ENSFHET00000021270.1">
    <property type="protein sequence ID" value="ENSFHEP00000030081.1"/>
    <property type="gene ID" value="ENSFHEG00000015169.1"/>
</dbReference>
<evidence type="ECO:0000313" key="7">
    <source>
        <dbReference type="Ensembl" id="ENSFHEP00000030081.1"/>
    </source>
</evidence>
<dbReference type="PANTHER" id="PTHR10903:SF170">
    <property type="entry name" value="GTPASE IMAP FAMILY MEMBER 7"/>
    <property type="match status" value="1"/>
</dbReference>
<evidence type="ECO:0000256" key="3">
    <source>
        <dbReference type="ARBA" id="ARBA00023134"/>
    </source>
</evidence>
<keyword evidence="3" id="KW-0342">GTP-binding</keyword>
<dbReference type="Gene3D" id="3.40.50.300">
    <property type="entry name" value="P-loop containing nucleotide triphosphate hydrolases"/>
    <property type="match status" value="1"/>
</dbReference>
<dbReference type="GO" id="GO:0005525">
    <property type="term" value="F:GTP binding"/>
    <property type="evidence" value="ECO:0007669"/>
    <property type="project" value="UniProtKB-KW"/>
</dbReference>
<dbReference type="FunFam" id="3.40.50.300:FF:000366">
    <property type="entry name" value="GTPase, IMAP family member 2"/>
    <property type="match status" value="1"/>
</dbReference>
<dbReference type="EMBL" id="GCES01000503">
    <property type="protein sequence ID" value="JAR85820.1"/>
    <property type="molecule type" value="Transcribed_RNA"/>
</dbReference>
<dbReference type="OrthoDB" id="8954335at2759"/>
<name>A0A147B4V5_FUNHE</name>